<dbReference type="Pfam" id="PF06877">
    <property type="entry name" value="RraB"/>
    <property type="match status" value="1"/>
</dbReference>
<dbReference type="Gene3D" id="3.30.70.970">
    <property type="entry name" value="RraB-like"/>
    <property type="match status" value="1"/>
</dbReference>
<evidence type="ECO:0000259" key="1">
    <source>
        <dbReference type="Pfam" id="PF05117"/>
    </source>
</evidence>
<dbReference type="AlphaFoldDB" id="A0A916Z3Y3"/>
<dbReference type="RefSeq" id="WP_188993260.1">
    <property type="nucleotide sequence ID" value="NZ_BMHP01000002.1"/>
</dbReference>
<name>A0A916Z3Y3_9BACL</name>
<evidence type="ECO:0008006" key="5">
    <source>
        <dbReference type="Google" id="ProtNLM"/>
    </source>
</evidence>
<dbReference type="InterPro" id="IPR036701">
    <property type="entry name" value="RraB-like_sf"/>
</dbReference>
<gene>
    <name evidence="3" type="ORF">GCM10010911_35930</name>
</gene>
<reference evidence="3" key="2">
    <citation type="submission" date="2020-09" db="EMBL/GenBank/DDBJ databases">
        <authorList>
            <person name="Sun Q."/>
            <person name="Zhou Y."/>
        </authorList>
    </citation>
    <scope>NUCLEOTIDE SEQUENCE</scope>
    <source>
        <strain evidence="3">CGMCC 1.15178</strain>
    </source>
</reference>
<evidence type="ECO:0000259" key="2">
    <source>
        <dbReference type="Pfam" id="PF06877"/>
    </source>
</evidence>
<dbReference type="SUPFAM" id="SSF89946">
    <property type="entry name" value="Hypothetical protein VC0424"/>
    <property type="match status" value="1"/>
</dbReference>
<dbReference type="InterPro" id="IPR009671">
    <property type="entry name" value="RraB_dom"/>
</dbReference>
<dbReference type="EMBL" id="BMHP01000002">
    <property type="protein sequence ID" value="GGD74845.1"/>
    <property type="molecule type" value="Genomic_DNA"/>
</dbReference>
<feature type="domain" description="DUF695" evidence="1">
    <location>
        <begin position="3"/>
        <end position="132"/>
    </location>
</feature>
<organism evidence="3 4">
    <name type="scientific">Paenibacillus nasutitermitis</name>
    <dbReference type="NCBI Taxonomy" id="1652958"/>
    <lineage>
        <taxon>Bacteria</taxon>
        <taxon>Bacillati</taxon>
        <taxon>Bacillota</taxon>
        <taxon>Bacilli</taxon>
        <taxon>Bacillales</taxon>
        <taxon>Paenibacillaceae</taxon>
        <taxon>Paenibacillus</taxon>
    </lineage>
</organism>
<sequence length="278" mass="33435">MTDNWGFYERRSESEQMRVLVNTGYKKLAPLAEFDELLSITINLYPVRAQNRSKSEFIKQLEILEGKLEQWLKETADAIYVGRINVSTRLEFYYYSRKDRINSGVISAWMKENWEYRAQHYIKPDPEWAFYLYILPDPLEELFVHNAQMIYALIHKGDNIREPRHVYHWLLFREDEDRREMETMLEELGYRIEREKEGSPDNGFPYPLVISKYEDVRLDTVNDRVRELYRLMSGNGGRYDGWGSVMKLTTVKRMRFQIRKFIDSLQALIFKKSDSHRQ</sequence>
<evidence type="ECO:0000313" key="4">
    <source>
        <dbReference type="Proteomes" id="UP000612456"/>
    </source>
</evidence>
<dbReference type="Proteomes" id="UP000612456">
    <property type="component" value="Unassembled WGS sequence"/>
</dbReference>
<dbReference type="Pfam" id="PF05117">
    <property type="entry name" value="DUF695"/>
    <property type="match status" value="1"/>
</dbReference>
<evidence type="ECO:0000313" key="3">
    <source>
        <dbReference type="EMBL" id="GGD74845.1"/>
    </source>
</evidence>
<keyword evidence="4" id="KW-1185">Reference proteome</keyword>
<proteinExistence type="predicted"/>
<feature type="domain" description="Regulator of ribonuclease activity B" evidence="2">
    <location>
        <begin position="145"/>
        <end position="243"/>
    </location>
</feature>
<accession>A0A916Z3Y3</accession>
<comment type="caution">
    <text evidence="3">The sequence shown here is derived from an EMBL/GenBank/DDBJ whole genome shotgun (WGS) entry which is preliminary data.</text>
</comment>
<dbReference type="InterPro" id="IPR016097">
    <property type="entry name" value="DUF695"/>
</dbReference>
<reference evidence="3" key="1">
    <citation type="journal article" date="2014" name="Int. J. Syst. Evol. Microbiol.">
        <title>Complete genome sequence of Corynebacterium casei LMG S-19264T (=DSM 44701T), isolated from a smear-ripened cheese.</title>
        <authorList>
            <consortium name="US DOE Joint Genome Institute (JGI-PGF)"/>
            <person name="Walter F."/>
            <person name="Albersmeier A."/>
            <person name="Kalinowski J."/>
            <person name="Ruckert C."/>
        </authorList>
    </citation>
    <scope>NUCLEOTIDE SEQUENCE</scope>
    <source>
        <strain evidence="3">CGMCC 1.15178</strain>
    </source>
</reference>
<protein>
    <recommendedName>
        <fullName evidence="5">DUF695 domain-containing protein</fullName>
    </recommendedName>
</protein>